<dbReference type="AlphaFoldDB" id="A0ABD0MZQ2"/>
<dbReference type="InterPro" id="IPR013783">
    <property type="entry name" value="Ig-like_fold"/>
</dbReference>
<accession>A0ABD0MZQ2</accession>
<name>A0ABD0MZQ2_CIRMR</name>
<sequence>MASLHLQAHRVSSFMPQSIMVRWQPPPPGTLNGELTGYKLRYRKGLRRADAIEISTTQLFQLID</sequence>
<protein>
    <recommendedName>
        <fullName evidence="1">Fibronectin type-III domain-containing protein</fullName>
    </recommendedName>
</protein>
<dbReference type="InterPro" id="IPR036116">
    <property type="entry name" value="FN3_sf"/>
</dbReference>
<comment type="caution">
    <text evidence="2">The sequence shown here is derived from an EMBL/GenBank/DDBJ whole genome shotgun (WGS) entry which is preliminary data.</text>
</comment>
<feature type="domain" description="Fibronectin type-III" evidence="1">
    <location>
        <begin position="2"/>
        <end position="64"/>
    </location>
</feature>
<dbReference type="SUPFAM" id="SSF49265">
    <property type="entry name" value="Fibronectin type III"/>
    <property type="match status" value="1"/>
</dbReference>
<feature type="non-terminal residue" evidence="2">
    <location>
        <position position="64"/>
    </location>
</feature>
<reference evidence="2 3" key="1">
    <citation type="submission" date="2024-05" db="EMBL/GenBank/DDBJ databases">
        <title>Genome sequencing and assembly of Indian major carp, Cirrhinus mrigala (Hamilton, 1822).</title>
        <authorList>
            <person name="Mohindra V."/>
            <person name="Chowdhury L.M."/>
            <person name="Lal K."/>
            <person name="Jena J.K."/>
        </authorList>
    </citation>
    <scope>NUCLEOTIDE SEQUENCE [LARGE SCALE GENOMIC DNA]</scope>
    <source>
        <strain evidence="2">CM1030</strain>
        <tissue evidence="2">Blood</tissue>
    </source>
</reference>
<dbReference type="Gene3D" id="2.60.40.10">
    <property type="entry name" value="Immunoglobulins"/>
    <property type="match status" value="1"/>
</dbReference>
<organism evidence="2 3">
    <name type="scientific">Cirrhinus mrigala</name>
    <name type="common">Mrigala</name>
    <dbReference type="NCBI Taxonomy" id="683832"/>
    <lineage>
        <taxon>Eukaryota</taxon>
        <taxon>Metazoa</taxon>
        <taxon>Chordata</taxon>
        <taxon>Craniata</taxon>
        <taxon>Vertebrata</taxon>
        <taxon>Euteleostomi</taxon>
        <taxon>Actinopterygii</taxon>
        <taxon>Neopterygii</taxon>
        <taxon>Teleostei</taxon>
        <taxon>Ostariophysi</taxon>
        <taxon>Cypriniformes</taxon>
        <taxon>Cyprinidae</taxon>
        <taxon>Labeoninae</taxon>
        <taxon>Labeonini</taxon>
        <taxon>Cirrhinus</taxon>
    </lineage>
</organism>
<dbReference type="Pfam" id="PF00041">
    <property type="entry name" value="fn3"/>
    <property type="match status" value="1"/>
</dbReference>
<dbReference type="Proteomes" id="UP001529510">
    <property type="component" value="Unassembled WGS sequence"/>
</dbReference>
<dbReference type="CDD" id="cd00063">
    <property type="entry name" value="FN3"/>
    <property type="match status" value="1"/>
</dbReference>
<keyword evidence="3" id="KW-1185">Reference proteome</keyword>
<evidence type="ECO:0000259" key="1">
    <source>
        <dbReference type="PROSITE" id="PS50853"/>
    </source>
</evidence>
<dbReference type="PROSITE" id="PS50853">
    <property type="entry name" value="FN3"/>
    <property type="match status" value="1"/>
</dbReference>
<dbReference type="EMBL" id="JAMKFB020000025">
    <property type="protein sequence ID" value="KAL0155419.1"/>
    <property type="molecule type" value="Genomic_DNA"/>
</dbReference>
<dbReference type="InterPro" id="IPR003961">
    <property type="entry name" value="FN3_dom"/>
</dbReference>
<gene>
    <name evidence="2" type="ORF">M9458_049682</name>
</gene>
<evidence type="ECO:0000313" key="3">
    <source>
        <dbReference type="Proteomes" id="UP001529510"/>
    </source>
</evidence>
<evidence type="ECO:0000313" key="2">
    <source>
        <dbReference type="EMBL" id="KAL0155419.1"/>
    </source>
</evidence>
<proteinExistence type="predicted"/>